<keyword evidence="3" id="KW-1185">Reference proteome</keyword>
<evidence type="ECO:0000313" key="2">
    <source>
        <dbReference type="EMBL" id="MBC8538826.1"/>
    </source>
</evidence>
<accession>A0A926DJ64</accession>
<dbReference type="RefSeq" id="WP_249280501.1">
    <property type="nucleotide sequence ID" value="NZ_JACRSS010000003.1"/>
</dbReference>
<dbReference type="Proteomes" id="UP000617951">
    <property type="component" value="Unassembled WGS sequence"/>
</dbReference>
<comment type="caution">
    <text evidence="2">The sequence shown here is derived from an EMBL/GenBank/DDBJ whole genome shotgun (WGS) entry which is preliminary data.</text>
</comment>
<feature type="signal peptide" evidence="1">
    <location>
        <begin position="1"/>
        <end position="25"/>
    </location>
</feature>
<reference evidence="2" key="1">
    <citation type="submission" date="2020-08" db="EMBL/GenBank/DDBJ databases">
        <title>Genome public.</title>
        <authorList>
            <person name="Liu C."/>
            <person name="Sun Q."/>
        </authorList>
    </citation>
    <scope>NUCLEOTIDE SEQUENCE</scope>
    <source>
        <strain evidence="2">NSJ-63</strain>
    </source>
</reference>
<keyword evidence="1" id="KW-0732">Signal</keyword>
<feature type="chain" id="PRO_5037265153" evidence="1">
    <location>
        <begin position="26"/>
        <end position="232"/>
    </location>
</feature>
<dbReference type="EMBL" id="JACRSS010000003">
    <property type="protein sequence ID" value="MBC8538826.1"/>
    <property type="molecule type" value="Genomic_DNA"/>
</dbReference>
<gene>
    <name evidence="2" type="ORF">H8693_07740</name>
</gene>
<dbReference type="AlphaFoldDB" id="A0A926DJ64"/>
<organism evidence="2 3">
    <name type="scientific">Guopingia tenuis</name>
    <dbReference type="NCBI Taxonomy" id="2763656"/>
    <lineage>
        <taxon>Bacteria</taxon>
        <taxon>Bacillati</taxon>
        <taxon>Bacillota</taxon>
        <taxon>Clostridia</taxon>
        <taxon>Christensenellales</taxon>
        <taxon>Christensenellaceae</taxon>
        <taxon>Guopingia</taxon>
    </lineage>
</organism>
<name>A0A926DJ64_9FIRM</name>
<dbReference type="PROSITE" id="PS51257">
    <property type="entry name" value="PROKAR_LIPOPROTEIN"/>
    <property type="match status" value="1"/>
</dbReference>
<evidence type="ECO:0000256" key="1">
    <source>
        <dbReference type="SAM" id="SignalP"/>
    </source>
</evidence>
<evidence type="ECO:0000313" key="3">
    <source>
        <dbReference type="Proteomes" id="UP000617951"/>
    </source>
</evidence>
<proteinExistence type="predicted"/>
<protein>
    <submittedName>
        <fullName evidence="2">Uncharacterized protein</fullName>
    </submittedName>
</protein>
<sequence>MKRKTIFLFALLFVLCSVISGCSNSTPEAVIVNLFQALSDHKDQEELWAFCPAEQLFEGYTPRAEMSSTNSPPPEKYRLDFQQQLLVKVTSLLYEDTGGYDFWPPEIDDPAAIPPEEYVLYTNSMVAHIETPIKVIRCDFPLSEDSEKYNYTKDMWNQYADSYQAEDSTERVILIEYKGKTYLIGCILIKYNGDWGIVELYSYTLSMSDGTPCIPMSEEEYNQNMENNWESY</sequence>